<feature type="transmembrane region" description="Helical" evidence="1">
    <location>
        <begin position="7"/>
        <end position="27"/>
    </location>
</feature>
<gene>
    <name evidence="2" type="ORF">MSPICULIGERA_LOCUS21055</name>
</gene>
<dbReference type="Proteomes" id="UP001177023">
    <property type="component" value="Unassembled WGS sequence"/>
</dbReference>
<evidence type="ECO:0000256" key="1">
    <source>
        <dbReference type="SAM" id="Phobius"/>
    </source>
</evidence>
<keyword evidence="1" id="KW-0812">Transmembrane</keyword>
<keyword evidence="1" id="KW-0472">Membrane</keyword>
<accession>A0AA36DAS8</accession>
<keyword evidence="3" id="KW-1185">Reference proteome</keyword>
<organism evidence="2 3">
    <name type="scientific">Mesorhabditis spiculigera</name>
    <dbReference type="NCBI Taxonomy" id="96644"/>
    <lineage>
        <taxon>Eukaryota</taxon>
        <taxon>Metazoa</taxon>
        <taxon>Ecdysozoa</taxon>
        <taxon>Nematoda</taxon>
        <taxon>Chromadorea</taxon>
        <taxon>Rhabditida</taxon>
        <taxon>Rhabditina</taxon>
        <taxon>Rhabditomorpha</taxon>
        <taxon>Rhabditoidea</taxon>
        <taxon>Rhabditidae</taxon>
        <taxon>Mesorhabditinae</taxon>
        <taxon>Mesorhabditis</taxon>
    </lineage>
</organism>
<feature type="transmembrane region" description="Helical" evidence="1">
    <location>
        <begin position="96"/>
        <end position="120"/>
    </location>
</feature>
<dbReference type="EMBL" id="CATQJA010002665">
    <property type="protein sequence ID" value="CAJ0582925.1"/>
    <property type="molecule type" value="Genomic_DNA"/>
</dbReference>
<proteinExistence type="predicted"/>
<keyword evidence="1" id="KW-1133">Transmembrane helix</keyword>
<name>A0AA36DAS8_9BILA</name>
<reference evidence="2" key="1">
    <citation type="submission" date="2023-06" db="EMBL/GenBank/DDBJ databases">
        <authorList>
            <person name="Delattre M."/>
        </authorList>
    </citation>
    <scope>NUCLEOTIDE SEQUENCE</scope>
    <source>
        <strain evidence="2">AF72</strain>
    </source>
</reference>
<comment type="caution">
    <text evidence="2">The sequence shown here is derived from an EMBL/GenBank/DDBJ whole genome shotgun (WGS) entry which is preliminary data.</text>
</comment>
<evidence type="ECO:0000313" key="3">
    <source>
        <dbReference type="Proteomes" id="UP001177023"/>
    </source>
</evidence>
<feature type="non-terminal residue" evidence="2">
    <location>
        <position position="137"/>
    </location>
</feature>
<dbReference type="AlphaFoldDB" id="A0AA36DAS8"/>
<evidence type="ECO:0000313" key="2">
    <source>
        <dbReference type="EMBL" id="CAJ0582925.1"/>
    </source>
</evidence>
<protein>
    <submittedName>
        <fullName evidence="2">Uncharacterized protein</fullName>
    </submittedName>
</protein>
<sequence length="137" mass="15425">MARRRSYALFIASAIFFFCGFAVTLVLPKSAWTGSTSLYGQIFNVLPDKICPSYPVNPAPRCFEKSHCERVRTFDLRALSDIFIVTACFPSDAKDVALTLFVSSWITFVAQVLYLAAVCIQESKRYRAPKGYRFANV</sequence>